<dbReference type="Pfam" id="PF05610">
    <property type="entry name" value="DUF779"/>
    <property type="match status" value="1"/>
</dbReference>
<dbReference type="InterPro" id="IPR008497">
    <property type="entry name" value="DUF779"/>
</dbReference>
<dbReference type="Proteomes" id="UP001564760">
    <property type="component" value="Unassembled WGS sequence"/>
</dbReference>
<accession>A0ABV4C8E0</accession>
<organism evidence="1 2">
    <name type="scientific">Mycobacterium servetii</name>
    <dbReference type="NCBI Taxonomy" id="3237418"/>
    <lineage>
        <taxon>Bacteria</taxon>
        <taxon>Bacillati</taxon>
        <taxon>Actinomycetota</taxon>
        <taxon>Actinomycetes</taxon>
        <taxon>Mycobacteriales</taxon>
        <taxon>Mycobacteriaceae</taxon>
        <taxon>Mycobacterium</taxon>
    </lineage>
</organism>
<evidence type="ECO:0000313" key="1">
    <source>
        <dbReference type="EMBL" id="MEY8018217.1"/>
    </source>
</evidence>
<sequence>MDPGPPAGAVITAPAAELLARLAERHGPLMFHQSGGCCDGSSPMCYPHGEFLVGDRDVLLGVLDVGDGVPVWISGPQYETWKHTQLVIDVVPGRGGGFSLEAPEGVRFLSRGRVFTDAEQALLCAAPVVTGAAYERGQRPAVRGQVVARDTAAAAATCRPPTGQPQ</sequence>
<name>A0ABV4C8E0_9MYCO</name>
<dbReference type="RefSeq" id="WP_369740852.1">
    <property type="nucleotide sequence ID" value="NZ_JBGEDP010000001.1"/>
</dbReference>
<reference evidence="1 2" key="1">
    <citation type="submission" date="2024-08" db="EMBL/GenBank/DDBJ databases">
        <title>Mycobacterium servetensis sp. nov., a novel rapid-growing mycobacterial species recovered from a human patient in Zaragoza, Spain.</title>
        <authorList>
            <person name="Tristancho-Baro A.I."/>
            <person name="Buenestado-Serrano S."/>
            <person name="Garcia De Viedma D."/>
            <person name="Milagro-Beamonte A."/>
            <person name="Burillo N."/>
            <person name="Sanz S."/>
            <person name="Lopez-Calleja A.I."/>
            <person name="Penas-Utrilla D."/>
            <person name="Guardingo M."/>
            <person name="Garcia M.J."/>
            <person name="Vinuelas-Bayon J."/>
        </authorList>
    </citation>
    <scope>NUCLEOTIDE SEQUENCE [LARGE SCALE GENOMIC DNA]</scope>
    <source>
        <strain evidence="2">HUMS_12744610</strain>
    </source>
</reference>
<protein>
    <submittedName>
        <fullName evidence="1">DUF779 domain-containing protein</fullName>
    </submittedName>
</protein>
<proteinExistence type="predicted"/>
<evidence type="ECO:0000313" key="2">
    <source>
        <dbReference type="Proteomes" id="UP001564760"/>
    </source>
</evidence>
<dbReference type="EMBL" id="JBGEDP010000001">
    <property type="protein sequence ID" value="MEY8018217.1"/>
    <property type="molecule type" value="Genomic_DNA"/>
</dbReference>
<comment type="caution">
    <text evidence="1">The sequence shown here is derived from an EMBL/GenBank/DDBJ whole genome shotgun (WGS) entry which is preliminary data.</text>
</comment>
<gene>
    <name evidence="1" type="ORF">AB8998_26250</name>
</gene>
<keyword evidence="2" id="KW-1185">Reference proteome</keyword>